<evidence type="ECO:0000256" key="1">
    <source>
        <dbReference type="SAM" id="MobiDB-lite"/>
    </source>
</evidence>
<sequence>MFFRDNPSKRSAGLSRYSLSLYSTTAEQAIDRLGSTPKARRLPQNLISLHEEGFIRDEEDLQNIDKALAALEGRPVEVEYRSPPRKQSFSIKPPVPLPQILAPQESPPKQKKCGILRSLSTRAFGRTTKKTAPTRSNSNSTRPKIRIVPGTFIDGANDEHTRTSPMNIRTISLEEACQRQVDEINKYYNVPSPVPWKDVGLYETKSGASSRSVLNRETKWEDFISPPAERETGMRVSSYSFLSTTWDERGGEFAAGDESPAREDIDDEQYIPALQRVLSFDELSLKPAPLNVAKENDKRSQPSGCRDLLKDVERNLPFSPTSPDLDQSISFDLSDISAIGLPTPKKAKLRAEGARLRELVNWGNAHPSSPVVDMLEHDGHTSWRVTEWKGMGVVESYRVKVKKDEYGQEYWRQAVGVLGGMREGS</sequence>
<feature type="compositionally biased region" description="Polar residues" evidence="1">
    <location>
        <begin position="130"/>
        <end position="142"/>
    </location>
</feature>
<feature type="region of interest" description="Disordered" evidence="1">
    <location>
        <begin position="124"/>
        <end position="144"/>
    </location>
</feature>
<name>A0A6A7BRG3_9PEZI</name>
<proteinExistence type="predicted"/>
<evidence type="ECO:0000313" key="3">
    <source>
        <dbReference type="Proteomes" id="UP000799421"/>
    </source>
</evidence>
<dbReference type="Proteomes" id="UP000799421">
    <property type="component" value="Unassembled WGS sequence"/>
</dbReference>
<dbReference type="EMBL" id="MU006032">
    <property type="protein sequence ID" value="KAF2857682.1"/>
    <property type="molecule type" value="Genomic_DNA"/>
</dbReference>
<reference evidence="2" key="1">
    <citation type="journal article" date="2020" name="Stud. Mycol.">
        <title>101 Dothideomycetes genomes: a test case for predicting lifestyles and emergence of pathogens.</title>
        <authorList>
            <person name="Haridas S."/>
            <person name="Albert R."/>
            <person name="Binder M."/>
            <person name="Bloem J."/>
            <person name="Labutti K."/>
            <person name="Salamov A."/>
            <person name="Andreopoulos B."/>
            <person name="Baker S."/>
            <person name="Barry K."/>
            <person name="Bills G."/>
            <person name="Bluhm B."/>
            <person name="Cannon C."/>
            <person name="Castanera R."/>
            <person name="Culley D."/>
            <person name="Daum C."/>
            <person name="Ezra D."/>
            <person name="Gonzalez J."/>
            <person name="Henrissat B."/>
            <person name="Kuo A."/>
            <person name="Liang C."/>
            <person name="Lipzen A."/>
            <person name="Lutzoni F."/>
            <person name="Magnuson J."/>
            <person name="Mondo S."/>
            <person name="Nolan M."/>
            <person name="Ohm R."/>
            <person name="Pangilinan J."/>
            <person name="Park H.-J."/>
            <person name="Ramirez L."/>
            <person name="Alfaro M."/>
            <person name="Sun H."/>
            <person name="Tritt A."/>
            <person name="Yoshinaga Y."/>
            <person name="Zwiers L.-H."/>
            <person name="Turgeon B."/>
            <person name="Goodwin S."/>
            <person name="Spatafora J."/>
            <person name="Crous P."/>
            <person name="Grigoriev I."/>
        </authorList>
    </citation>
    <scope>NUCLEOTIDE SEQUENCE</scope>
    <source>
        <strain evidence="2">CBS 480.64</strain>
    </source>
</reference>
<dbReference type="AlphaFoldDB" id="A0A6A7BRG3"/>
<accession>A0A6A7BRG3</accession>
<keyword evidence="3" id="KW-1185">Reference proteome</keyword>
<evidence type="ECO:0000313" key="2">
    <source>
        <dbReference type="EMBL" id="KAF2857682.1"/>
    </source>
</evidence>
<protein>
    <submittedName>
        <fullName evidence="2">Uncharacterized protein</fullName>
    </submittedName>
</protein>
<gene>
    <name evidence="2" type="ORF">K470DRAFT_266656</name>
</gene>
<organism evidence="2 3">
    <name type="scientific">Piedraia hortae CBS 480.64</name>
    <dbReference type="NCBI Taxonomy" id="1314780"/>
    <lineage>
        <taxon>Eukaryota</taxon>
        <taxon>Fungi</taxon>
        <taxon>Dikarya</taxon>
        <taxon>Ascomycota</taxon>
        <taxon>Pezizomycotina</taxon>
        <taxon>Dothideomycetes</taxon>
        <taxon>Dothideomycetidae</taxon>
        <taxon>Capnodiales</taxon>
        <taxon>Piedraiaceae</taxon>
        <taxon>Piedraia</taxon>
    </lineage>
</organism>